<feature type="region of interest" description="Disordered" evidence="1">
    <location>
        <begin position="151"/>
        <end position="244"/>
    </location>
</feature>
<feature type="compositionally biased region" description="Polar residues" evidence="1">
    <location>
        <begin position="7"/>
        <end position="19"/>
    </location>
</feature>
<dbReference type="AlphaFoldDB" id="A0AAV9WIM2"/>
<feature type="region of interest" description="Disordered" evidence="1">
    <location>
        <begin position="1"/>
        <end position="24"/>
    </location>
</feature>
<sequence length="325" mass="35871">MRKPPWTESSTTALPQPSQAEVLRPSTETITEASSKKILPRNPFFGFHFRYYTPGPLRPVIHFNPYRGYYKRRKRSEGSKFIDRDFSGILDPPASTEYITPTASTTSTGKKLVRRGVVTVTEYPVEATVETIKVPAAMRSTRTVTVTQILPPLSIPPFTPPSTPPSTSSETPSPTSPPPKTIPKRTSSPPPTSKPTGPPSPSPLPPDLAYLRPPSDIYEPPGITPCPCSPSADQMKLTLPHQPQPAAQVAAQVAVTHDPPAKRQEPGESIQLTKAPVQCPCVHARTMGMNDDTRKEAGYPYYKNRRKRRAPIRPDRGKRGKRWRG</sequence>
<reference evidence="2 3" key="1">
    <citation type="submission" date="2023-08" db="EMBL/GenBank/DDBJ databases">
        <authorList>
            <person name="Palmer J.M."/>
        </authorList>
    </citation>
    <scope>NUCLEOTIDE SEQUENCE [LARGE SCALE GENOMIC DNA]</scope>
    <source>
        <strain evidence="2 3">TWF481</strain>
    </source>
</reference>
<name>A0AAV9WIM2_9PEZI</name>
<organism evidence="2 3">
    <name type="scientific">Arthrobotrys musiformis</name>
    <dbReference type="NCBI Taxonomy" id="47236"/>
    <lineage>
        <taxon>Eukaryota</taxon>
        <taxon>Fungi</taxon>
        <taxon>Dikarya</taxon>
        <taxon>Ascomycota</taxon>
        <taxon>Pezizomycotina</taxon>
        <taxon>Orbiliomycetes</taxon>
        <taxon>Orbiliales</taxon>
        <taxon>Orbiliaceae</taxon>
        <taxon>Arthrobotrys</taxon>
    </lineage>
</organism>
<feature type="compositionally biased region" description="Pro residues" evidence="1">
    <location>
        <begin position="153"/>
        <end position="164"/>
    </location>
</feature>
<gene>
    <name evidence="2" type="ORF">TWF481_003702</name>
</gene>
<dbReference type="EMBL" id="JAVHJL010000002">
    <property type="protein sequence ID" value="KAK6508934.1"/>
    <property type="molecule type" value="Genomic_DNA"/>
</dbReference>
<feature type="compositionally biased region" description="Pro residues" evidence="1">
    <location>
        <begin position="188"/>
        <end position="206"/>
    </location>
</feature>
<feature type="region of interest" description="Disordered" evidence="1">
    <location>
        <begin position="288"/>
        <end position="325"/>
    </location>
</feature>
<proteinExistence type="predicted"/>
<evidence type="ECO:0000256" key="1">
    <source>
        <dbReference type="SAM" id="MobiDB-lite"/>
    </source>
</evidence>
<comment type="caution">
    <text evidence="2">The sequence shown here is derived from an EMBL/GenBank/DDBJ whole genome shotgun (WGS) entry which is preliminary data.</text>
</comment>
<keyword evidence="3" id="KW-1185">Reference proteome</keyword>
<dbReference type="Proteomes" id="UP001370758">
    <property type="component" value="Unassembled WGS sequence"/>
</dbReference>
<accession>A0AAV9WIM2</accession>
<evidence type="ECO:0000313" key="3">
    <source>
        <dbReference type="Proteomes" id="UP001370758"/>
    </source>
</evidence>
<evidence type="ECO:0000313" key="2">
    <source>
        <dbReference type="EMBL" id="KAK6508934.1"/>
    </source>
</evidence>
<protein>
    <submittedName>
        <fullName evidence="2">Uncharacterized protein</fullName>
    </submittedName>
</protein>